<gene>
    <name evidence="7" type="ORF">EYE40_11580</name>
</gene>
<dbReference type="EMBL" id="SISG01000001">
    <property type="protein sequence ID" value="TBN57983.1"/>
    <property type="molecule type" value="Genomic_DNA"/>
</dbReference>
<dbReference type="PANTHER" id="PTHR30168">
    <property type="entry name" value="PUTATIVE MEMBRANE PROTEIN YPFJ"/>
    <property type="match status" value="1"/>
</dbReference>
<dbReference type="SUPFAM" id="SSF55486">
    <property type="entry name" value="Metalloproteases ('zincins'), catalytic domain"/>
    <property type="match status" value="1"/>
</dbReference>
<sequence>MTFNDDAQISGNKVKRRGRGAAVGGGVGIVGVIVYFIFQAVTGIDPGTIVPQGGTGGGSDEQVAACTGEEANNGNLDCRLAGTAESLDDYWSETLPAMGVDYRTPEFILFTGSVTTGCGNATSASGPFYCPPDETVYIDTDFYADLESKYGASGGPLAQMYVLAHEWGHHVQNISGIMNGLDLQTTGPASDGVRLEVQADCFAGSWVAAASSTEDASGDAYLKPATDAEIRDALSAASAVGDDRIQESTQGQVTPETWTHGSSESRQKWFLAGYKGGPDACNSFEVSDGAV</sequence>
<keyword evidence="3 6" id="KW-1133">Transmembrane helix</keyword>
<evidence type="ECO:0000313" key="8">
    <source>
        <dbReference type="Proteomes" id="UP000294194"/>
    </source>
</evidence>
<evidence type="ECO:0000256" key="4">
    <source>
        <dbReference type="ARBA" id="ARBA00023136"/>
    </source>
</evidence>
<dbReference type="RefSeq" id="WP_130982092.1">
    <property type="nucleotide sequence ID" value="NZ_SISG01000001.1"/>
</dbReference>
<keyword evidence="2 6" id="KW-0812">Transmembrane</keyword>
<feature type="compositionally biased region" description="Polar residues" evidence="5">
    <location>
        <begin position="247"/>
        <end position="264"/>
    </location>
</feature>
<dbReference type="InterPro" id="IPR007343">
    <property type="entry name" value="Uncharacterised_pept_Zn_put"/>
</dbReference>
<feature type="transmembrane region" description="Helical" evidence="6">
    <location>
        <begin position="20"/>
        <end position="38"/>
    </location>
</feature>
<evidence type="ECO:0000256" key="3">
    <source>
        <dbReference type="ARBA" id="ARBA00022989"/>
    </source>
</evidence>
<protein>
    <submittedName>
        <fullName evidence="7">Neutral zinc metallopeptidase</fullName>
    </submittedName>
</protein>
<organism evidence="7 8">
    <name type="scientific">Glaciihabitans arcticus</name>
    <dbReference type="NCBI Taxonomy" id="2668039"/>
    <lineage>
        <taxon>Bacteria</taxon>
        <taxon>Bacillati</taxon>
        <taxon>Actinomycetota</taxon>
        <taxon>Actinomycetes</taxon>
        <taxon>Micrococcales</taxon>
        <taxon>Microbacteriaceae</taxon>
        <taxon>Glaciihabitans</taxon>
    </lineage>
</organism>
<reference evidence="8" key="1">
    <citation type="submission" date="2019-02" db="EMBL/GenBank/DDBJ databases">
        <title>Glaciihabitans arcticus sp. nov., a psychrotolerant bacterium isolated from polar soil.</title>
        <authorList>
            <person name="Dahal R.H."/>
        </authorList>
    </citation>
    <scope>NUCLEOTIDE SEQUENCE [LARGE SCALE GENOMIC DNA]</scope>
    <source>
        <strain evidence="8">RP-3-7</strain>
    </source>
</reference>
<accession>A0A4Q9GYU6</accession>
<evidence type="ECO:0000256" key="5">
    <source>
        <dbReference type="SAM" id="MobiDB-lite"/>
    </source>
</evidence>
<comment type="caution">
    <text evidence="7">The sequence shown here is derived from an EMBL/GenBank/DDBJ whole genome shotgun (WGS) entry which is preliminary data.</text>
</comment>
<dbReference type="Proteomes" id="UP000294194">
    <property type="component" value="Unassembled WGS sequence"/>
</dbReference>
<evidence type="ECO:0000256" key="2">
    <source>
        <dbReference type="ARBA" id="ARBA00022692"/>
    </source>
</evidence>
<dbReference type="Pfam" id="PF04228">
    <property type="entry name" value="Zn_peptidase"/>
    <property type="match status" value="1"/>
</dbReference>
<dbReference type="AlphaFoldDB" id="A0A4Q9GYU6"/>
<dbReference type="GO" id="GO:0016020">
    <property type="term" value="C:membrane"/>
    <property type="evidence" value="ECO:0007669"/>
    <property type="project" value="UniProtKB-SubCell"/>
</dbReference>
<comment type="subcellular location">
    <subcellularLocation>
        <location evidence="1">Membrane</location>
        <topology evidence="1">Single-pass membrane protein</topology>
    </subcellularLocation>
</comment>
<evidence type="ECO:0000256" key="6">
    <source>
        <dbReference type="SAM" id="Phobius"/>
    </source>
</evidence>
<dbReference type="PANTHER" id="PTHR30168:SF0">
    <property type="entry name" value="INNER MEMBRANE PROTEIN"/>
    <property type="match status" value="1"/>
</dbReference>
<name>A0A4Q9GYU6_9MICO</name>
<evidence type="ECO:0000256" key="1">
    <source>
        <dbReference type="ARBA" id="ARBA00004167"/>
    </source>
</evidence>
<keyword evidence="4 6" id="KW-0472">Membrane</keyword>
<feature type="region of interest" description="Disordered" evidence="5">
    <location>
        <begin position="239"/>
        <end position="264"/>
    </location>
</feature>
<evidence type="ECO:0000313" key="7">
    <source>
        <dbReference type="EMBL" id="TBN57983.1"/>
    </source>
</evidence>
<keyword evidence="8" id="KW-1185">Reference proteome</keyword>
<proteinExistence type="predicted"/>